<organism evidence="3">
    <name type="scientific">Hydrogenobacter sp</name>
    <dbReference type="NCBI Taxonomy" id="2152829"/>
    <lineage>
        <taxon>Bacteria</taxon>
        <taxon>Pseudomonadati</taxon>
        <taxon>Aquificota</taxon>
        <taxon>Aquificia</taxon>
        <taxon>Aquificales</taxon>
        <taxon>Aquificaceae</taxon>
        <taxon>Hydrogenobacter</taxon>
    </lineage>
</organism>
<name>A0A7C2Z2G2_9AQUI</name>
<proteinExistence type="predicted"/>
<evidence type="ECO:0000256" key="1">
    <source>
        <dbReference type="SAM" id="Coils"/>
    </source>
</evidence>
<feature type="transmembrane region" description="Helical" evidence="2">
    <location>
        <begin position="42"/>
        <end position="60"/>
    </location>
</feature>
<dbReference type="AlphaFoldDB" id="A0A7C2Z2G2"/>
<keyword evidence="1" id="KW-0175">Coiled coil</keyword>
<gene>
    <name evidence="3" type="ORF">ENO47_01530</name>
</gene>
<dbReference type="EMBL" id="DSFP01000022">
    <property type="protein sequence ID" value="HEW45343.1"/>
    <property type="molecule type" value="Genomic_DNA"/>
</dbReference>
<keyword evidence="2" id="KW-0472">Membrane</keyword>
<keyword evidence="2" id="KW-0812">Transmembrane</keyword>
<feature type="coiled-coil region" evidence="1">
    <location>
        <begin position="74"/>
        <end position="101"/>
    </location>
</feature>
<evidence type="ECO:0000313" key="3">
    <source>
        <dbReference type="EMBL" id="HEW45343.1"/>
    </source>
</evidence>
<evidence type="ECO:0000256" key="2">
    <source>
        <dbReference type="SAM" id="Phobius"/>
    </source>
</evidence>
<reference evidence="3" key="1">
    <citation type="journal article" date="2020" name="mSystems">
        <title>Genome- and Community-Level Interaction Insights into Carbon Utilization and Element Cycling Functions of Hydrothermarchaeota in Hydrothermal Sediment.</title>
        <authorList>
            <person name="Zhou Z."/>
            <person name="Liu Y."/>
            <person name="Xu W."/>
            <person name="Pan J."/>
            <person name="Luo Z.H."/>
            <person name="Li M."/>
        </authorList>
    </citation>
    <scope>NUCLEOTIDE SEQUENCE [LARGE SCALE GENOMIC DNA]</scope>
    <source>
        <strain evidence="3">SpSt-132</strain>
    </source>
</reference>
<keyword evidence="2" id="KW-1133">Transmembrane helix</keyword>
<comment type="caution">
    <text evidence="3">The sequence shown here is derived from an EMBL/GenBank/DDBJ whole genome shotgun (WGS) entry which is preliminary data.</text>
</comment>
<protein>
    <submittedName>
        <fullName evidence="3">Uncharacterized protein</fullName>
    </submittedName>
</protein>
<accession>A0A7C2Z2G2</accession>
<sequence>MVFLALALLVLGVLFIIGTFLKPKSEKEAENLRVFIEHKKAFRIAGAVLILISLAIVADATNKERASNRQELIRKLAEERMESVRRQIEEAHRKNPQLTEALVDLCIKHTSAVINGCVVMARKLPSLLECAEPAKTFSEEYVNIVFPSFRQILPPQASDKDIQKTLLDHTYKLCRYTCENYFKTIHEEPPLYDKCFLGLYRLVD</sequence>